<keyword evidence="3" id="KW-0430">Lectin</keyword>
<keyword evidence="5 7" id="KW-0472">Membrane</keyword>
<dbReference type="CDD" id="cd03590">
    <property type="entry name" value="CLECT_DC-SIGN_like"/>
    <property type="match status" value="1"/>
</dbReference>
<evidence type="ECO:0000256" key="4">
    <source>
        <dbReference type="ARBA" id="ARBA00022989"/>
    </source>
</evidence>
<dbReference type="InterPro" id="IPR001304">
    <property type="entry name" value="C-type_lectin-like"/>
</dbReference>
<dbReference type="InterPro" id="IPR016186">
    <property type="entry name" value="C-type_lectin-like/link_sf"/>
</dbReference>
<evidence type="ECO:0000256" key="1">
    <source>
        <dbReference type="ARBA" id="ARBA00004167"/>
    </source>
</evidence>
<dbReference type="Pfam" id="PF00059">
    <property type="entry name" value="Lectin_C"/>
    <property type="match status" value="1"/>
</dbReference>
<dbReference type="InterPro" id="IPR033989">
    <property type="entry name" value="CD209-like_CTLD"/>
</dbReference>
<feature type="transmembrane region" description="Helical" evidence="7">
    <location>
        <begin position="43"/>
        <end position="60"/>
    </location>
</feature>
<dbReference type="SUPFAM" id="SSF56436">
    <property type="entry name" value="C-type lectin-like"/>
    <property type="match status" value="1"/>
</dbReference>
<evidence type="ECO:0000259" key="8">
    <source>
        <dbReference type="PROSITE" id="PS50041"/>
    </source>
</evidence>
<keyword evidence="2 7" id="KW-0812">Transmembrane</keyword>
<evidence type="ECO:0000313" key="9">
    <source>
        <dbReference type="EMBL" id="PNI66615.1"/>
    </source>
</evidence>
<dbReference type="Gene3D" id="3.10.100.10">
    <property type="entry name" value="Mannose-Binding Protein A, subunit A"/>
    <property type="match status" value="1"/>
</dbReference>
<gene>
    <name evidence="9" type="ORF">CK820_G0015348</name>
</gene>
<protein>
    <submittedName>
        <fullName evidence="9">CLEC4F isoform 1</fullName>
    </submittedName>
</protein>
<comment type="caution">
    <text evidence="9">The sequence shown here is derived from an EMBL/GenBank/DDBJ whole genome shotgun (WGS) entry which is preliminary data.</text>
</comment>
<feature type="coiled-coil region" evidence="6">
    <location>
        <begin position="219"/>
        <end position="298"/>
    </location>
</feature>
<proteinExistence type="predicted"/>
<dbReference type="InterPro" id="IPR016187">
    <property type="entry name" value="CTDL_fold"/>
</dbReference>
<dbReference type="Proteomes" id="UP000236370">
    <property type="component" value="Unassembled WGS sequence"/>
</dbReference>
<name>A0A2J8N4C7_PANTR</name>
<dbReference type="GO" id="GO:0030246">
    <property type="term" value="F:carbohydrate binding"/>
    <property type="evidence" value="ECO:0007669"/>
    <property type="project" value="UniProtKB-KW"/>
</dbReference>
<evidence type="ECO:0000313" key="10">
    <source>
        <dbReference type="Proteomes" id="UP000236370"/>
    </source>
</evidence>
<dbReference type="STRING" id="9598.ENSPTRP00000020662"/>
<dbReference type="AlphaFoldDB" id="A0A2J8N4C7"/>
<dbReference type="Gene3D" id="1.20.5.170">
    <property type="match status" value="7"/>
</dbReference>
<dbReference type="PANTHER" id="PTHR22803">
    <property type="entry name" value="MANNOSE, PHOSPHOLIPASE, LECTIN RECEPTOR RELATED"/>
    <property type="match status" value="1"/>
</dbReference>
<feature type="coiled-coil region" evidence="6">
    <location>
        <begin position="324"/>
        <end position="441"/>
    </location>
</feature>
<keyword evidence="4 7" id="KW-1133">Transmembrane helix</keyword>
<evidence type="ECO:0000256" key="2">
    <source>
        <dbReference type="ARBA" id="ARBA00022692"/>
    </source>
</evidence>
<dbReference type="EMBL" id="NBAG03000238">
    <property type="protein sequence ID" value="PNI66615.1"/>
    <property type="molecule type" value="Genomic_DNA"/>
</dbReference>
<evidence type="ECO:0000256" key="6">
    <source>
        <dbReference type="SAM" id="Coils"/>
    </source>
</evidence>
<organism evidence="9 10">
    <name type="scientific">Pan troglodytes</name>
    <name type="common">Chimpanzee</name>
    <dbReference type="NCBI Taxonomy" id="9598"/>
    <lineage>
        <taxon>Eukaryota</taxon>
        <taxon>Metazoa</taxon>
        <taxon>Chordata</taxon>
        <taxon>Craniata</taxon>
        <taxon>Vertebrata</taxon>
        <taxon>Euteleostomi</taxon>
        <taxon>Mammalia</taxon>
        <taxon>Eutheria</taxon>
        <taxon>Euarchontoglires</taxon>
        <taxon>Primates</taxon>
        <taxon>Haplorrhini</taxon>
        <taxon>Catarrhini</taxon>
        <taxon>Hominidae</taxon>
        <taxon>Pan</taxon>
    </lineage>
</organism>
<keyword evidence="6" id="KW-0175">Coiled coil</keyword>
<accession>A0A2J8N4C7</accession>
<feature type="domain" description="C-type lectin" evidence="8">
    <location>
        <begin position="476"/>
        <end position="585"/>
    </location>
</feature>
<reference evidence="9 10" key="1">
    <citation type="submission" date="2017-12" db="EMBL/GenBank/DDBJ databases">
        <title>High-resolution comparative analysis of great ape genomes.</title>
        <authorList>
            <person name="Pollen A."/>
            <person name="Hastie A."/>
            <person name="Hormozdiari F."/>
            <person name="Dougherty M."/>
            <person name="Liu R."/>
            <person name="Chaisson M."/>
            <person name="Hoppe E."/>
            <person name="Hill C."/>
            <person name="Pang A."/>
            <person name="Hillier L."/>
            <person name="Baker C."/>
            <person name="Armstrong J."/>
            <person name="Shendure J."/>
            <person name="Paten B."/>
            <person name="Wilson R."/>
            <person name="Chao H."/>
            <person name="Schneider V."/>
            <person name="Ventura M."/>
            <person name="Kronenberg Z."/>
            <person name="Murali S."/>
            <person name="Gordon D."/>
            <person name="Cantsilieris S."/>
            <person name="Munson K."/>
            <person name="Nelson B."/>
            <person name="Raja A."/>
            <person name="Underwood J."/>
            <person name="Diekhans M."/>
            <person name="Fiddes I."/>
            <person name="Haussler D."/>
            <person name="Eichler E."/>
        </authorList>
    </citation>
    <scope>NUCLEOTIDE SEQUENCE [LARGE SCALE GENOMIC DNA]</scope>
    <source>
        <strain evidence="9">Yerkes chimp pedigree #C0471</strain>
    </source>
</reference>
<evidence type="ECO:0000256" key="7">
    <source>
        <dbReference type="SAM" id="Phobius"/>
    </source>
</evidence>
<dbReference type="SMART" id="SM00034">
    <property type="entry name" value="CLECT"/>
    <property type="match status" value="1"/>
</dbReference>
<dbReference type="PROSITE" id="PS50041">
    <property type="entry name" value="C_TYPE_LECTIN_2"/>
    <property type="match status" value="1"/>
</dbReference>
<sequence length="589" mass="65410">MDSEAVRFCTDNQCVSLHPQEVDSVAMAPAAPKIPRLVQATPAFMAVTLVFSLVTLFVVVQQHTRPVPKPVQAVILGDNITGHLPFEPNNHHHFGREAEMRELIQTFKGHMENSSAWVVEIQMLKCRVDNVNSQLQVLGDLLGNTSAGIQMVKGVLKDATTLSLQTQMLRSSLEGINAEIQRLKGDLEKADALTFQTLNFLKSSLENTSIELHLLSRGLENANSEIQMLNASLEMANTQAQLANSSLKNANAEIHVLRGHLDSVNDLRTQNQVLRNSLEGANAEIQGLKENLQNTNALNSQTQAFIKSSFDNTSAEIQFLRGHLERAGDEIHVLKRDLEMVTAQTQKANGRLDQTDTQIQVFKAEMENANTLNAQIQVLNGHMKNASREIQTLKQGMKNASALTSQTQMLDSNLQKASAEIRRLRGDLENTKALTMEIQQEQSRLKTLHEVVTSQEQLQRTQSQLLQMVLQGWKFNGGSLYYFSSVKKSWHEAEQFCVSQGAHLASVASKEEQAFLVEFTSKVYYWIGLTDRGTEGSWRWTDGTPFNAAQNKAPGSKGSCPLRRYISVNSGMGACSFIDTPPCPWILSN</sequence>
<dbReference type="GO" id="GO:0016020">
    <property type="term" value="C:membrane"/>
    <property type="evidence" value="ECO:0007669"/>
    <property type="project" value="UniProtKB-SubCell"/>
</dbReference>
<comment type="subcellular location">
    <subcellularLocation>
        <location evidence="1">Membrane</location>
        <topology evidence="1">Single-pass membrane protein</topology>
    </subcellularLocation>
</comment>
<dbReference type="InterPro" id="IPR050111">
    <property type="entry name" value="C-type_lectin/snaclec_domain"/>
</dbReference>
<evidence type="ECO:0000256" key="3">
    <source>
        <dbReference type="ARBA" id="ARBA00022734"/>
    </source>
</evidence>
<evidence type="ECO:0000256" key="5">
    <source>
        <dbReference type="ARBA" id="ARBA00023136"/>
    </source>
</evidence>